<protein>
    <submittedName>
        <fullName evidence="2">Uncharacterized protein</fullName>
    </submittedName>
</protein>
<evidence type="ECO:0000256" key="1">
    <source>
        <dbReference type="SAM" id="MobiDB-lite"/>
    </source>
</evidence>
<proteinExistence type="predicted"/>
<dbReference type="EMBL" id="CP118157">
    <property type="protein sequence ID" value="WOF23817.1"/>
    <property type="molecule type" value="Genomic_DNA"/>
</dbReference>
<name>A0AA97I737_9MICO</name>
<dbReference type="RefSeq" id="WP_317140288.1">
    <property type="nucleotide sequence ID" value="NZ_CP118157.1"/>
</dbReference>
<gene>
    <name evidence="2" type="ORF">N8K70_03815</name>
</gene>
<reference evidence="2 3" key="1">
    <citation type="submission" date="2023-02" db="EMBL/GenBank/DDBJ databases">
        <title>Microbacterium betulae sp. nov., isolated from birch wood.</title>
        <authorList>
            <person name="Pasciak M."/>
            <person name="Pawlik K.J."/>
            <person name="Martynowski D."/>
            <person name="Laczmanski L."/>
            <person name="Ciekot J."/>
            <person name="Szponar B."/>
            <person name="Wojcik-Fatla A."/>
            <person name="Mackiewicz B."/>
            <person name="Farian E."/>
            <person name="Cholewa G."/>
            <person name="Cholewa A."/>
            <person name="Dutkiewicz J."/>
        </authorList>
    </citation>
    <scope>NUCLEOTIDE SEQUENCE [LARGE SCALE GENOMIC DNA]</scope>
    <source>
        <strain evidence="2 3">AB</strain>
    </source>
</reference>
<dbReference type="KEGG" id="mbet:N8K70_03815"/>
<sequence length="201" mass="22558">MNQDPPLQLSPDELTAELTDEDMNMLPVTARFLSLVLRSRLGASSSARLNLPLIKGQFFPLDTTVTSESLSMDVLELEAAAILRTWVDDRGLERYAFERFTAPPHEGVGHPPTPDHSEFIASVGREKRERERAREGASAREAPPSARRDTLRPPPPRFCSDHLPDGSDGEPCVKCQDRRMEFMAWNYERTHPAGTESTDDE</sequence>
<evidence type="ECO:0000313" key="3">
    <source>
        <dbReference type="Proteomes" id="UP001305498"/>
    </source>
</evidence>
<dbReference type="Proteomes" id="UP001305498">
    <property type="component" value="Chromosome"/>
</dbReference>
<dbReference type="AlphaFoldDB" id="A0AA97I737"/>
<keyword evidence="3" id="KW-1185">Reference proteome</keyword>
<accession>A0AA97I737</accession>
<evidence type="ECO:0000313" key="2">
    <source>
        <dbReference type="EMBL" id="WOF23817.1"/>
    </source>
</evidence>
<feature type="compositionally biased region" description="Basic and acidic residues" evidence="1">
    <location>
        <begin position="124"/>
        <end position="138"/>
    </location>
</feature>
<organism evidence="2 3">
    <name type="scientific">Microbacterium betulae</name>
    <dbReference type="NCBI Taxonomy" id="2981139"/>
    <lineage>
        <taxon>Bacteria</taxon>
        <taxon>Bacillati</taxon>
        <taxon>Actinomycetota</taxon>
        <taxon>Actinomycetes</taxon>
        <taxon>Micrococcales</taxon>
        <taxon>Microbacteriaceae</taxon>
        <taxon>Microbacterium</taxon>
    </lineage>
</organism>
<feature type="region of interest" description="Disordered" evidence="1">
    <location>
        <begin position="124"/>
        <end position="173"/>
    </location>
</feature>